<dbReference type="RefSeq" id="WP_091389011.1">
    <property type="nucleotide sequence ID" value="NZ_FNQO01000003.1"/>
</dbReference>
<feature type="transmembrane region" description="Helical" evidence="1">
    <location>
        <begin position="111"/>
        <end position="134"/>
    </location>
</feature>
<feature type="transmembrane region" description="Helical" evidence="1">
    <location>
        <begin position="32"/>
        <end position="50"/>
    </location>
</feature>
<dbReference type="OrthoDB" id="7580644at2"/>
<sequence>MSAAWLSIGFVTAIVIGITFHKRGLEASRKGYPYLLFTFPLYYWLFASSALDGKALLNEVAASIPFFIIAWLALKSRRRLRWFLVGVGMVIHGIYDVYHDLMFINTGSPDWWPEFCGIIDVVLGGYLLALAAGFKPEKEHQITTG</sequence>
<keyword evidence="3" id="KW-1185">Reference proteome</keyword>
<gene>
    <name evidence="2" type="ORF">SAMN05216562_2537</name>
</gene>
<name>A0A1H4A542_9GAMM</name>
<feature type="transmembrane region" description="Helical" evidence="1">
    <location>
        <begin position="81"/>
        <end position="99"/>
    </location>
</feature>
<accession>A0A1H4A542</accession>
<dbReference type="EMBL" id="FNQO01000003">
    <property type="protein sequence ID" value="SEA30781.1"/>
    <property type="molecule type" value="Genomic_DNA"/>
</dbReference>
<dbReference type="AlphaFoldDB" id="A0A1H4A542"/>
<evidence type="ECO:0000313" key="3">
    <source>
        <dbReference type="Proteomes" id="UP000198658"/>
    </source>
</evidence>
<evidence type="ECO:0000313" key="2">
    <source>
        <dbReference type="EMBL" id="SEA30781.1"/>
    </source>
</evidence>
<feature type="transmembrane region" description="Helical" evidence="1">
    <location>
        <begin position="6"/>
        <end position="25"/>
    </location>
</feature>
<organism evidence="2 3">
    <name type="scientific">Microbulbifer marinus</name>
    <dbReference type="NCBI Taxonomy" id="658218"/>
    <lineage>
        <taxon>Bacteria</taxon>
        <taxon>Pseudomonadati</taxon>
        <taxon>Pseudomonadota</taxon>
        <taxon>Gammaproteobacteria</taxon>
        <taxon>Cellvibrionales</taxon>
        <taxon>Microbulbiferaceae</taxon>
        <taxon>Microbulbifer</taxon>
    </lineage>
</organism>
<reference evidence="3" key="1">
    <citation type="submission" date="2016-10" db="EMBL/GenBank/DDBJ databases">
        <authorList>
            <person name="Varghese N."/>
            <person name="Submissions S."/>
        </authorList>
    </citation>
    <scope>NUCLEOTIDE SEQUENCE [LARGE SCALE GENOMIC DNA]</scope>
    <source>
        <strain evidence="3">CGMCC 1.10657</strain>
    </source>
</reference>
<keyword evidence="1" id="KW-0472">Membrane</keyword>
<keyword evidence="1" id="KW-0812">Transmembrane</keyword>
<proteinExistence type="predicted"/>
<dbReference type="Proteomes" id="UP000198658">
    <property type="component" value="Unassembled WGS sequence"/>
</dbReference>
<keyword evidence="1" id="KW-1133">Transmembrane helix</keyword>
<feature type="transmembrane region" description="Helical" evidence="1">
    <location>
        <begin position="56"/>
        <end position="74"/>
    </location>
</feature>
<protein>
    <submittedName>
        <fullName evidence="2">Uncharacterized protein</fullName>
    </submittedName>
</protein>
<evidence type="ECO:0000256" key="1">
    <source>
        <dbReference type="SAM" id="Phobius"/>
    </source>
</evidence>